<feature type="chain" id="PRO_5045979071" description="Foldase protein PrsA" evidence="14">
    <location>
        <begin position="20"/>
        <end position="530"/>
    </location>
</feature>
<dbReference type="PROSITE" id="PS51257">
    <property type="entry name" value="PROKAR_LIPOPROTEIN"/>
    <property type="match status" value="1"/>
</dbReference>
<evidence type="ECO:0000256" key="9">
    <source>
        <dbReference type="ARBA" id="ARBA00023235"/>
    </source>
</evidence>
<keyword evidence="9 11" id="KW-0413">Isomerase</keyword>
<reference evidence="16" key="1">
    <citation type="journal article" date="2024" name="Int. J. Syst. Evol. Microbiol.">
        <title>Turicibacter faecis sp. nov., isolated from faeces of heart failure mouse model.</title>
        <authorList>
            <person name="Imamura Y."/>
            <person name="Motooka D."/>
            <person name="Nakajima Y."/>
            <person name="Ito S."/>
            <person name="Kitakaze M."/>
            <person name="Iida T."/>
            <person name="Nakamura S."/>
        </authorList>
    </citation>
    <scope>NUCLEOTIDE SEQUENCE</scope>
    <source>
        <strain evidence="16">TC023</strain>
    </source>
</reference>
<feature type="domain" description="PpiC" evidence="15">
    <location>
        <begin position="144"/>
        <end position="238"/>
    </location>
</feature>
<evidence type="ECO:0000256" key="8">
    <source>
        <dbReference type="ARBA" id="ARBA00023139"/>
    </source>
</evidence>
<dbReference type="PANTHER" id="PTHR47245:SF1">
    <property type="entry name" value="FOLDASE PROTEIN PRSA"/>
    <property type="match status" value="1"/>
</dbReference>
<evidence type="ECO:0000259" key="15">
    <source>
        <dbReference type="PROSITE" id="PS50198"/>
    </source>
</evidence>
<evidence type="ECO:0000256" key="7">
    <source>
        <dbReference type="ARBA" id="ARBA00023136"/>
    </source>
</evidence>
<dbReference type="PROSITE" id="PS50198">
    <property type="entry name" value="PPIC_PPIASE_2"/>
    <property type="match status" value="1"/>
</dbReference>
<keyword evidence="8 11" id="KW-0564">Palmitate</keyword>
<evidence type="ECO:0000256" key="6">
    <source>
        <dbReference type="ARBA" id="ARBA00023110"/>
    </source>
</evidence>
<evidence type="ECO:0000256" key="11">
    <source>
        <dbReference type="HAMAP-Rule" id="MF_01145"/>
    </source>
</evidence>
<dbReference type="PANTHER" id="PTHR47245">
    <property type="entry name" value="PEPTIDYLPROLYL ISOMERASE"/>
    <property type="match status" value="1"/>
</dbReference>
<keyword evidence="6 11" id="KW-0697">Rotamase</keyword>
<evidence type="ECO:0000256" key="10">
    <source>
        <dbReference type="ARBA" id="ARBA00023288"/>
    </source>
</evidence>
<dbReference type="RefSeq" id="WP_262953876.1">
    <property type="nucleotide sequence ID" value="NZ_AP028127.1"/>
</dbReference>
<organism evidence="16 17">
    <name type="scientific">Turicibacter faecis</name>
    <dbReference type="NCBI Taxonomy" id="2963365"/>
    <lineage>
        <taxon>Bacteria</taxon>
        <taxon>Bacillati</taxon>
        <taxon>Bacillota</taxon>
        <taxon>Erysipelotrichia</taxon>
        <taxon>Erysipelotrichales</taxon>
        <taxon>Turicibacteraceae</taxon>
        <taxon>Turicibacter</taxon>
    </lineage>
</organism>
<dbReference type="HAMAP" id="MF_01145">
    <property type="entry name" value="Foldase_PrsA"/>
    <property type="match status" value="1"/>
</dbReference>
<keyword evidence="4 11" id="KW-1003">Cell membrane</keyword>
<comment type="subcellular location">
    <subcellularLocation>
        <location evidence="2 11">Cell membrane</location>
        <topology evidence="2 11">Lipid-anchor</topology>
    </subcellularLocation>
</comment>
<keyword evidence="12" id="KW-0175">Coiled coil</keyword>
<evidence type="ECO:0000256" key="13">
    <source>
        <dbReference type="SAM" id="MobiDB-lite"/>
    </source>
</evidence>
<sequence length="530" mass="60302">MKKYFLATAAVVTTLFLGACSNKNEIGMSVPNGNEKFITSDVGDITKQQVFDKMVTKAGLGALLDLVDFDVLSQQYEIDEAEVDKIIAQYKEKNANFEEFLTAQGFKDEAELRQYIELNLYRQKVADEISVVTDEELEKAYERAYEIGARHILVADEKTAKEIIKKLDEAEDKEATFQELAKEYGTDGTKDKGGDLGTFGQGAMISDFEDAAYALEVGTYTTEPVKTQFGYHVIYKYSEGEKKPFEEVKEELTEKLREKKLSDEAFVAALAEKREEAGFVLMNDFLEEQYTDYSKTYKKSNETSNSVVAKIKDHEYTVEQLYNELVPAYGLSDGISLIDGKLLEKKYPVDKKAIKELIDQFKVAYGTNYYTAMAQNGLNNDDEIYEYFKLAQLQDAALAEAYPITDEMLQQLYDEKYGEKAQADKAEKSESTDKEAEEKTEVKSFEDAKEELESLARQQQYTQLRLETLLIKFRSEANFKFTDETLQKRYETIVANIEKQAADEEAARQTQSNENQPAEENNQETGDTAE</sequence>
<evidence type="ECO:0000256" key="5">
    <source>
        <dbReference type="ARBA" id="ARBA00022729"/>
    </source>
</evidence>
<dbReference type="Pfam" id="PF00639">
    <property type="entry name" value="Rotamase"/>
    <property type="match status" value="1"/>
</dbReference>
<feature type="compositionally biased region" description="Low complexity" evidence="13">
    <location>
        <begin position="511"/>
        <end position="524"/>
    </location>
</feature>
<dbReference type="InterPro" id="IPR046357">
    <property type="entry name" value="PPIase_dom_sf"/>
</dbReference>
<dbReference type="InterPro" id="IPR050245">
    <property type="entry name" value="PrsA_foldase"/>
</dbReference>
<dbReference type="Gene3D" id="3.10.50.40">
    <property type="match status" value="1"/>
</dbReference>
<dbReference type="InterPro" id="IPR027304">
    <property type="entry name" value="Trigger_fact/SurA_dom_sf"/>
</dbReference>
<comment type="catalytic activity">
    <reaction evidence="1 11">
        <text>[protein]-peptidylproline (omega=180) = [protein]-peptidylproline (omega=0)</text>
        <dbReference type="Rhea" id="RHEA:16237"/>
        <dbReference type="Rhea" id="RHEA-COMP:10747"/>
        <dbReference type="Rhea" id="RHEA-COMP:10748"/>
        <dbReference type="ChEBI" id="CHEBI:83833"/>
        <dbReference type="ChEBI" id="CHEBI:83834"/>
        <dbReference type="EC" id="5.2.1.8"/>
    </reaction>
</comment>
<dbReference type="InterPro" id="IPR023059">
    <property type="entry name" value="Foldase_PrsA"/>
</dbReference>
<feature type="coiled-coil region" evidence="12">
    <location>
        <begin position="153"/>
        <end position="180"/>
    </location>
</feature>
<evidence type="ECO:0000313" key="17">
    <source>
        <dbReference type="Proteomes" id="UP001432099"/>
    </source>
</evidence>
<evidence type="ECO:0000256" key="12">
    <source>
        <dbReference type="SAM" id="Coils"/>
    </source>
</evidence>
<proteinExistence type="inferred from homology"/>
<comment type="function">
    <text evidence="11">Plays a major role in protein secretion by helping the post-translocational extracellular folding of several secreted proteins.</text>
</comment>
<dbReference type="EC" id="5.2.1.8" evidence="11"/>
<protein>
    <recommendedName>
        <fullName evidence="11">Foldase protein PrsA</fullName>
        <ecNumber evidence="11">5.2.1.8</ecNumber>
    </recommendedName>
</protein>
<keyword evidence="5 11" id="KW-0732">Signal</keyword>
<dbReference type="InterPro" id="IPR000297">
    <property type="entry name" value="PPIase_PpiC"/>
</dbReference>
<comment type="similarity">
    <text evidence="3 11">Belongs to the PrsA family.</text>
</comment>
<feature type="region of interest" description="Disordered" evidence="13">
    <location>
        <begin position="501"/>
        <end position="530"/>
    </location>
</feature>
<evidence type="ECO:0000256" key="14">
    <source>
        <dbReference type="SAM" id="SignalP"/>
    </source>
</evidence>
<evidence type="ECO:0000313" key="16">
    <source>
        <dbReference type="EMBL" id="BEH90441.1"/>
    </source>
</evidence>
<feature type="region of interest" description="Disordered" evidence="13">
    <location>
        <begin position="420"/>
        <end position="446"/>
    </location>
</feature>
<keyword evidence="10 11" id="KW-0449">Lipoprotein</keyword>
<keyword evidence="17" id="KW-1185">Reference proteome</keyword>
<gene>
    <name evidence="11" type="primary">prsA</name>
    <name evidence="16" type="ORF">T23_05430</name>
</gene>
<dbReference type="EMBL" id="AP028127">
    <property type="protein sequence ID" value="BEH90441.1"/>
    <property type="molecule type" value="Genomic_DNA"/>
</dbReference>
<evidence type="ECO:0000256" key="3">
    <source>
        <dbReference type="ARBA" id="ARBA00006071"/>
    </source>
</evidence>
<evidence type="ECO:0000256" key="2">
    <source>
        <dbReference type="ARBA" id="ARBA00004193"/>
    </source>
</evidence>
<dbReference type="SUPFAM" id="SSF54534">
    <property type="entry name" value="FKBP-like"/>
    <property type="match status" value="1"/>
</dbReference>
<keyword evidence="7 11" id="KW-0472">Membrane</keyword>
<dbReference type="SUPFAM" id="SSF109998">
    <property type="entry name" value="Triger factor/SurA peptide-binding domain-like"/>
    <property type="match status" value="1"/>
</dbReference>
<name>A0ABM8IGR2_9FIRM</name>
<evidence type="ECO:0000256" key="1">
    <source>
        <dbReference type="ARBA" id="ARBA00000971"/>
    </source>
</evidence>
<feature type="signal peptide" evidence="14">
    <location>
        <begin position="1"/>
        <end position="19"/>
    </location>
</feature>
<accession>A0ABM8IGR2</accession>
<dbReference type="Proteomes" id="UP001432099">
    <property type="component" value="Chromosome"/>
</dbReference>
<evidence type="ECO:0000256" key="4">
    <source>
        <dbReference type="ARBA" id="ARBA00022475"/>
    </source>
</evidence>